<comment type="caution">
    <text evidence="1">The sequence shown here is derived from an EMBL/GenBank/DDBJ whole genome shotgun (WGS) entry which is preliminary data.</text>
</comment>
<proteinExistence type="predicted"/>
<sequence length="199" mass="22748">MTYSLRLLTPSRRIPAIHQLQQDINIAWPHASLIPEAPARHPWEQILVRLRTIGDLGLVCRVPLTGEPRAIARRQKLIQDMQQGRPLSAVRWLQRYMDKSLYLYEIHPTEEVQVLHGWETLLSLRLALWEQVRGIFHTRDEGFTNPAGDLILWEYPPSATGTVPAAVYHAGRFRSFSLNLASPAQRNAFLKGKKPPAKP</sequence>
<gene>
    <name evidence="1" type="ORF">OOT00_11595</name>
</gene>
<dbReference type="EMBL" id="JAPFPW010000013">
    <property type="protein sequence ID" value="MCW7754628.1"/>
    <property type="molecule type" value="Genomic_DNA"/>
</dbReference>
<dbReference type="Proteomes" id="UP001209681">
    <property type="component" value="Unassembled WGS sequence"/>
</dbReference>
<evidence type="ECO:0000313" key="1">
    <source>
        <dbReference type="EMBL" id="MCW7754628.1"/>
    </source>
</evidence>
<protein>
    <submittedName>
        <fullName evidence="1">Uncharacterized protein</fullName>
    </submittedName>
</protein>
<reference evidence="1 2" key="1">
    <citation type="submission" date="2022-11" db="EMBL/GenBank/DDBJ databases">
        <title>Desulfobotulus tamanensis H1 sp. nov. - anaerobic, alkaliphilic, sulphate reducing bacterium isolated from terrestrial mud volcano.</title>
        <authorList>
            <person name="Frolova A."/>
            <person name="Merkel A.Y."/>
            <person name="Slobodkin A.I."/>
        </authorList>
    </citation>
    <scope>NUCLEOTIDE SEQUENCE [LARGE SCALE GENOMIC DNA]</scope>
    <source>
        <strain evidence="1 2">H1</strain>
    </source>
</reference>
<name>A0ABT3NAY3_9BACT</name>
<keyword evidence="2" id="KW-1185">Reference proteome</keyword>
<evidence type="ECO:0000313" key="2">
    <source>
        <dbReference type="Proteomes" id="UP001209681"/>
    </source>
</evidence>
<accession>A0ABT3NAY3</accession>
<organism evidence="1 2">
    <name type="scientific">Desulfobotulus pelophilus</name>
    <dbReference type="NCBI Taxonomy" id="2823377"/>
    <lineage>
        <taxon>Bacteria</taxon>
        <taxon>Pseudomonadati</taxon>
        <taxon>Thermodesulfobacteriota</taxon>
        <taxon>Desulfobacteria</taxon>
        <taxon>Desulfobacterales</taxon>
        <taxon>Desulfobacteraceae</taxon>
        <taxon>Desulfobotulus</taxon>
    </lineage>
</organism>
<dbReference type="RefSeq" id="WP_265425540.1">
    <property type="nucleotide sequence ID" value="NZ_JAPFPW010000013.1"/>
</dbReference>